<reference evidence="4" key="1">
    <citation type="journal article" date="2019" name="Mol. Biol. Evol.">
        <title>Blast fungal genomes show frequent chromosomal changes, gene gains and losses, and effector gene turnover.</title>
        <authorList>
            <person name="Gomez Luciano L.B."/>
            <person name="Jason Tsai I."/>
            <person name="Chuma I."/>
            <person name="Tosa Y."/>
            <person name="Chen Y.H."/>
            <person name="Li J.Y."/>
            <person name="Li M.Y."/>
            <person name="Jade Lu M.Y."/>
            <person name="Nakayashiki H."/>
            <person name="Li W.H."/>
        </authorList>
    </citation>
    <scope>NUCLEOTIDE SEQUENCE</scope>
    <source>
        <strain evidence="4">NI907</strain>
    </source>
</reference>
<evidence type="ECO:0000313" key="3">
    <source>
        <dbReference type="Proteomes" id="UP000515153"/>
    </source>
</evidence>
<dbReference type="InterPro" id="IPR052895">
    <property type="entry name" value="HetReg/Transcr_Mod"/>
</dbReference>
<evidence type="ECO:0000256" key="1">
    <source>
        <dbReference type="SAM" id="MobiDB-lite"/>
    </source>
</evidence>
<dbReference type="RefSeq" id="XP_030983898.1">
    <property type="nucleotide sequence ID" value="XM_031123016.1"/>
</dbReference>
<evidence type="ECO:0000313" key="4">
    <source>
        <dbReference type="RefSeq" id="XP_030983898.1"/>
    </source>
</evidence>
<reference evidence="4" key="2">
    <citation type="submission" date="2019-10" db="EMBL/GenBank/DDBJ databases">
        <authorList>
            <consortium name="NCBI Genome Project"/>
        </authorList>
    </citation>
    <scope>NUCLEOTIDE SEQUENCE</scope>
    <source>
        <strain evidence="4">NI907</strain>
    </source>
</reference>
<keyword evidence="3" id="KW-1185">Reference proteome</keyword>
<dbReference type="PANTHER" id="PTHR24148">
    <property type="entry name" value="ANKYRIN REPEAT DOMAIN-CONTAINING PROTEIN 39 HOMOLOG-RELATED"/>
    <property type="match status" value="1"/>
</dbReference>
<proteinExistence type="predicted"/>
<dbReference type="AlphaFoldDB" id="A0A6P8B9Q9"/>
<organism evidence="3 4">
    <name type="scientific">Pyricularia grisea</name>
    <name type="common">Crabgrass-specific blast fungus</name>
    <name type="synonym">Magnaporthe grisea</name>
    <dbReference type="NCBI Taxonomy" id="148305"/>
    <lineage>
        <taxon>Eukaryota</taxon>
        <taxon>Fungi</taxon>
        <taxon>Dikarya</taxon>
        <taxon>Ascomycota</taxon>
        <taxon>Pezizomycotina</taxon>
        <taxon>Sordariomycetes</taxon>
        <taxon>Sordariomycetidae</taxon>
        <taxon>Magnaporthales</taxon>
        <taxon>Pyriculariaceae</taxon>
        <taxon>Pyricularia</taxon>
    </lineage>
</organism>
<dbReference type="KEGG" id="pgri:PgNI_02960"/>
<name>A0A6P8B9Q9_PYRGI</name>
<dbReference type="InterPro" id="IPR010730">
    <property type="entry name" value="HET"/>
</dbReference>
<feature type="compositionally biased region" description="Pro residues" evidence="1">
    <location>
        <begin position="25"/>
        <end position="35"/>
    </location>
</feature>
<gene>
    <name evidence="4" type="ORF">PgNI_02960</name>
</gene>
<sequence length="311" mass="34372">MLAKAEPGYTPANIHASPAKSQRDPNPPAHHPPGPADIYDFDKKPAYSALSYAWGDAQQKTRIFINGSPIEVNKSLAAAPHRIRDPGDVVRVWADAVCINQQDTEEKTHQIGLMQDIYRECERCLVWMGDVSIDGQTGAAAVEAAQAALDALSLIGGERMCRGETLRWPGSDPIAYSPSGQGLTAGAALKSFMRCAWWQRIWTVQEVCLPATSTLLWGPLEMEFNAIIKAARSMVELIKIIRAARTMVEPEENSQANKILDLFSDGDIGPFTVTVFSIDQARSWTENRTDALDRLWRFQPRHASSPNDKKT</sequence>
<accession>A0A6P8B9Q9</accession>
<dbReference type="Proteomes" id="UP000515153">
    <property type="component" value="Unplaced"/>
</dbReference>
<feature type="region of interest" description="Disordered" evidence="1">
    <location>
        <begin position="1"/>
        <end position="38"/>
    </location>
</feature>
<dbReference type="Pfam" id="PF06985">
    <property type="entry name" value="HET"/>
    <property type="match status" value="1"/>
</dbReference>
<dbReference type="GeneID" id="41957927"/>
<feature type="domain" description="Heterokaryon incompatibility" evidence="2">
    <location>
        <begin position="47"/>
        <end position="206"/>
    </location>
</feature>
<protein>
    <recommendedName>
        <fullName evidence="2">Heterokaryon incompatibility domain-containing protein</fullName>
    </recommendedName>
</protein>
<evidence type="ECO:0000259" key="2">
    <source>
        <dbReference type="Pfam" id="PF06985"/>
    </source>
</evidence>
<reference evidence="4" key="3">
    <citation type="submission" date="2025-08" db="UniProtKB">
        <authorList>
            <consortium name="RefSeq"/>
        </authorList>
    </citation>
    <scope>IDENTIFICATION</scope>
    <source>
        <strain evidence="4">NI907</strain>
    </source>
</reference>
<dbReference type="PANTHER" id="PTHR24148:SF73">
    <property type="entry name" value="HET DOMAIN PROTEIN (AFU_ORTHOLOGUE AFUA_8G01020)"/>
    <property type="match status" value="1"/>
</dbReference>